<protein>
    <submittedName>
        <fullName evidence="1">Uncharacterized protein</fullName>
    </submittedName>
</protein>
<dbReference type="AlphaFoldDB" id="A0A8H5FWS3"/>
<evidence type="ECO:0000313" key="2">
    <source>
        <dbReference type="Proteomes" id="UP000559256"/>
    </source>
</evidence>
<proteinExistence type="predicted"/>
<comment type="caution">
    <text evidence="1">The sequence shown here is derived from an EMBL/GenBank/DDBJ whole genome shotgun (WGS) entry which is preliminary data.</text>
</comment>
<reference evidence="1 2" key="1">
    <citation type="journal article" date="2020" name="ISME J.">
        <title>Uncovering the hidden diversity of litter-decomposition mechanisms in mushroom-forming fungi.</title>
        <authorList>
            <person name="Floudas D."/>
            <person name="Bentzer J."/>
            <person name="Ahren D."/>
            <person name="Johansson T."/>
            <person name="Persson P."/>
            <person name="Tunlid A."/>
        </authorList>
    </citation>
    <scope>NUCLEOTIDE SEQUENCE [LARGE SCALE GENOMIC DNA]</scope>
    <source>
        <strain evidence="1 2">CBS 291.85</strain>
    </source>
</reference>
<gene>
    <name evidence="1" type="ORF">D9758_009438</name>
</gene>
<dbReference type="EMBL" id="JAACJM010000068">
    <property type="protein sequence ID" value="KAF5352046.1"/>
    <property type="molecule type" value="Genomic_DNA"/>
</dbReference>
<organism evidence="1 2">
    <name type="scientific">Tetrapyrgos nigripes</name>
    <dbReference type="NCBI Taxonomy" id="182062"/>
    <lineage>
        <taxon>Eukaryota</taxon>
        <taxon>Fungi</taxon>
        <taxon>Dikarya</taxon>
        <taxon>Basidiomycota</taxon>
        <taxon>Agaricomycotina</taxon>
        <taxon>Agaricomycetes</taxon>
        <taxon>Agaricomycetidae</taxon>
        <taxon>Agaricales</taxon>
        <taxon>Marasmiineae</taxon>
        <taxon>Marasmiaceae</taxon>
        <taxon>Tetrapyrgos</taxon>
    </lineage>
</organism>
<name>A0A8H5FWS3_9AGAR</name>
<dbReference type="Proteomes" id="UP000559256">
    <property type="component" value="Unassembled WGS sequence"/>
</dbReference>
<keyword evidence="2" id="KW-1185">Reference proteome</keyword>
<evidence type="ECO:0000313" key="1">
    <source>
        <dbReference type="EMBL" id="KAF5352046.1"/>
    </source>
</evidence>
<dbReference type="OrthoDB" id="2984681at2759"/>
<sequence>MQQLRSFPATLKACSLVCRDWCSPAQRYLFASVTLRNHVSCNNMNRLLEINQKPSQQGQVLLAYLPTSRLEHVTNKAHPISFHISTAVSQSKGSMSTTCTSEVLLVSLSTVSTSAPWELMVIGCRKIFCFPTLNTWRLVVKGKFPMETLKELLQGLPMLYSFELHPFYDPFHRSTPAVSNTTPPTFALQLQELALSRIESNDALLALLTTAVDSSHLEILIYQCSSGIAYGASPEEVR</sequence>
<accession>A0A8H5FWS3</accession>